<proteinExistence type="predicted"/>
<evidence type="ECO:0000313" key="5">
    <source>
        <dbReference type="Proteomes" id="UP001519363"/>
    </source>
</evidence>
<evidence type="ECO:0000256" key="2">
    <source>
        <dbReference type="SAM" id="Phobius"/>
    </source>
</evidence>
<dbReference type="PANTHER" id="PTHR24276">
    <property type="entry name" value="POLYSERASE-RELATED"/>
    <property type="match status" value="1"/>
</dbReference>
<dbReference type="InterPro" id="IPR043504">
    <property type="entry name" value="Peptidase_S1_PA_chymotrypsin"/>
</dbReference>
<keyword evidence="2" id="KW-0812">Transmembrane</keyword>
<dbReference type="Pfam" id="PF00089">
    <property type="entry name" value="Trypsin"/>
    <property type="match status" value="1"/>
</dbReference>
<evidence type="ECO:0000313" key="4">
    <source>
        <dbReference type="EMBL" id="MBP2479406.1"/>
    </source>
</evidence>
<dbReference type="Gene3D" id="2.40.10.10">
    <property type="entry name" value="Trypsin-like serine proteases"/>
    <property type="match status" value="1"/>
</dbReference>
<dbReference type="RefSeq" id="WP_209707747.1">
    <property type="nucleotide sequence ID" value="NZ_JAGIOO010000001.1"/>
</dbReference>
<organism evidence="4 5">
    <name type="scientific">Crossiella equi</name>
    <dbReference type="NCBI Taxonomy" id="130796"/>
    <lineage>
        <taxon>Bacteria</taxon>
        <taxon>Bacillati</taxon>
        <taxon>Actinomycetota</taxon>
        <taxon>Actinomycetes</taxon>
        <taxon>Pseudonocardiales</taxon>
        <taxon>Pseudonocardiaceae</taxon>
        <taxon>Crossiella</taxon>
    </lineage>
</organism>
<gene>
    <name evidence="4" type="ORF">JOF53_008278</name>
</gene>
<sequence>MTEGKKRSRKWWILGPLLVLVVPILVYAPFVVSDFYQEQPAPLPGSGAASTKDVPWLVVVSDVKSRPDAPSNKTCVGTLVAPKAVLTASHCLGSPAPADLRVTIGRDDLRGTAGRVVPVASTWVNPTFREGLARESFFGGVLHPVDIASADIGLVTLAEPVDGPFLPLAGPGDQLTGQAATVYGWRMHPDDQPVLWQAPTKVGEDAECVRRAADSVSYLPPRWHGIRYDTSAYLCVGTEQAIRLRATDSGSPVVVGGKVAGVAAWFPSAETAAPDYYTRVSAHHAELVNRINAIS</sequence>
<dbReference type="PROSITE" id="PS50240">
    <property type="entry name" value="TRYPSIN_DOM"/>
    <property type="match status" value="1"/>
</dbReference>
<dbReference type="Proteomes" id="UP001519363">
    <property type="component" value="Unassembled WGS sequence"/>
</dbReference>
<dbReference type="InterPro" id="IPR001254">
    <property type="entry name" value="Trypsin_dom"/>
</dbReference>
<name>A0ABS5ASK3_9PSEU</name>
<keyword evidence="2" id="KW-0472">Membrane</keyword>
<evidence type="ECO:0000259" key="3">
    <source>
        <dbReference type="PROSITE" id="PS50240"/>
    </source>
</evidence>
<keyword evidence="5" id="KW-1185">Reference proteome</keyword>
<dbReference type="InterPro" id="IPR009003">
    <property type="entry name" value="Peptidase_S1_PA"/>
</dbReference>
<feature type="domain" description="Peptidase S1" evidence="3">
    <location>
        <begin position="43"/>
        <end position="295"/>
    </location>
</feature>
<dbReference type="PANTHER" id="PTHR24276:SF98">
    <property type="entry name" value="FI18310P1-RELATED"/>
    <property type="match status" value="1"/>
</dbReference>
<keyword evidence="1" id="KW-1015">Disulfide bond</keyword>
<evidence type="ECO:0000256" key="1">
    <source>
        <dbReference type="ARBA" id="ARBA00023157"/>
    </source>
</evidence>
<accession>A0ABS5ASK3</accession>
<dbReference type="InterPro" id="IPR050430">
    <property type="entry name" value="Peptidase_S1"/>
</dbReference>
<dbReference type="SMART" id="SM00020">
    <property type="entry name" value="Tryp_SPc"/>
    <property type="match status" value="1"/>
</dbReference>
<reference evidence="4 5" key="1">
    <citation type="submission" date="2021-03" db="EMBL/GenBank/DDBJ databases">
        <title>Sequencing the genomes of 1000 actinobacteria strains.</title>
        <authorList>
            <person name="Klenk H.-P."/>
        </authorList>
    </citation>
    <scope>NUCLEOTIDE SEQUENCE [LARGE SCALE GENOMIC DNA]</scope>
    <source>
        <strain evidence="4 5">DSM 44580</strain>
    </source>
</reference>
<keyword evidence="2" id="KW-1133">Transmembrane helix</keyword>
<comment type="caution">
    <text evidence="4">The sequence shown here is derived from an EMBL/GenBank/DDBJ whole genome shotgun (WGS) entry which is preliminary data.</text>
</comment>
<feature type="transmembrane region" description="Helical" evidence="2">
    <location>
        <begin position="12"/>
        <end position="32"/>
    </location>
</feature>
<dbReference type="SUPFAM" id="SSF50494">
    <property type="entry name" value="Trypsin-like serine proteases"/>
    <property type="match status" value="1"/>
</dbReference>
<dbReference type="EMBL" id="JAGIOO010000001">
    <property type="protein sequence ID" value="MBP2479406.1"/>
    <property type="molecule type" value="Genomic_DNA"/>
</dbReference>
<protein>
    <recommendedName>
        <fullName evidence="3">Peptidase S1 domain-containing protein</fullName>
    </recommendedName>
</protein>
<dbReference type="InterPro" id="IPR018114">
    <property type="entry name" value="TRYPSIN_HIS"/>
</dbReference>
<dbReference type="PROSITE" id="PS00134">
    <property type="entry name" value="TRYPSIN_HIS"/>
    <property type="match status" value="1"/>
</dbReference>